<protein>
    <submittedName>
        <fullName evidence="2">Uncharacterized protein</fullName>
    </submittedName>
</protein>
<feature type="transmembrane region" description="Helical" evidence="1">
    <location>
        <begin position="36"/>
        <end position="58"/>
    </location>
</feature>
<accession>A0A7C9VD24</accession>
<dbReference type="Proteomes" id="UP000481252">
    <property type="component" value="Unassembled WGS sequence"/>
</dbReference>
<keyword evidence="1" id="KW-0812">Transmembrane</keyword>
<keyword evidence="3" id="KW-1185">Reference proteome</keyword>
<evidence type="ECO:0000313" key="3">
    <source>
        <dbReference type="Proteomes" id="UP000481252"/>
    </source>
</evidence>
<keyword evidence="1" id="KW-1133">Transmembrane helix</keyword>
<evidence type="ECO:0000313" key="2">
    <source>
        <dbReference type="EMBL" id="NGN41950.1"/>
    </source>
</evidence>
<comment type="caution">
    <text evidence="2">The sequence shown here is derived from an EMBL/GenBank/DDBJ whole genome shotgun (WGS) entry which is preliminary data.</text>
</comment>
<feature type="transmembrane region" description="Helical" evidence="1">
    <location>
        <begin position="65"/>
        <end position="90"/>
    </location>
</feature>
<name>A0A7C9VD24_9HYPH</name>
<dbReference type="RefSeq" id="WP_165117910.1">
    <property type="nucleotide sequence ID" value="NZ_JAAKZG010000005.1"/>
</dbReference>
<feature type="transmembrane region" description="Helical" evidence="1">
    <location>
        <begin position="102"/>
        <end position="122"/>
    </location>
</feature>
<keyword evidence="1" id="KW-0472">Membrane</keyword>
<dbReference type="AlphaFoldDB" id="A0A7C9VD24"/>
<sequence>MVSLGYVCAVFAAVFVSVFLYQGSSIGSALDLMTGIATGLIFTFPTALPGFILALYVAKVFERRHWLFFSIAGALNVLPAFLFLELFFQFNGETAGSFLQSSLPLFCLPGGFLGGLSFWLVAHGSSDASPKGVTS</sequence>
<gene>
    <name evidence="2" type="ORF">G6N74_12835</name>
</gene>
<organism evidence="2 3">
    <name type="scientific">Mesorhizobium zhangyense</name>
    <dbReference type="NCBI Taxonomy" id="1776730"/>
    <lineage>
        <taxon>Bacteria</taxon>
        <taxon>Pseudomonadati</taxon>
        <taxon>Pseudomonadota</taxon>
        <taxon>Alphaproteobacteria</taxon>
        <taxon>Hyphomicrobiales</taxon>
        <taxon>Phyllobacteriaceae</taxon>
        <taxon>Mesorhizobium</taxon>
    </lineage>
</organism>
<evidence type="ECO:0000256" key="1">
    <source>
        <dbReference type="SAM" id="Phobius"/>
    </source>
</evidence>
<reference evidence="2 3" key="1">
    <citation type="submission" date="2020-02" db="EMBL/GenBank/DDBJ databases">
        <title>Genome sequence of the type strain CGMCC 1.15528 of Mesorhizobium zhangyense.</title>
        <authorList>
            <person name="Gao J."/>
            <person name="Sun J."/>
        </authorList>
    </citation>
    <scope>NUCLEOTIDE SEQUENCE [LARGE SCALE GENOMIC DNA]</scope>
    <source>
        <strain evidence="2 3">CGMCC 1.15528</strain>
    </source>
</reference>
<proteinExistence type="predicted"/>
<dbReference type="EMBL" id="JAAKZG010000005">
    <property type="protein sequence ID" value="NGN41950.1"/>
    <property type="molecule type" value="Genomic_DNA"/>
</dbReference>